<organism evidence="2 3">
    <name type="scientific">Cyberlindnera jadinii (strain ATCC 18201 / CBS 1600 / BCRC 20928 / JCM 3617 / NBRC 0987 / NRRL Y-1542)</name>
    <name type="common">Torula yeast</name>
    <name type="synonym">Candida utilis</name>
    <dbReference type="NCBI Taxonomy" id="983966"/>
    <lineage>
        <taxon>Eukaryota</taxon>
        <taxon>Fungi</taxon>
        <taxon>Dikarya</taxon>
        <taxon>Ascomycota</taxon>
        <taxon>Saccharomycotina</taxon>
        <taxon>Saccharomycetes</taxon>
        <taxon>Phaffomycetales</taxon>
        <taxon>Phaffomycetaceae</taxon>
        <taxon>Cyberlindnera</taxon>
    </lineage>
</organism>
<dbReference type="EMBL" id="KV453926">
    <property type="protein sequence ID" value="ODV75260.1"/>
    <property type="molecule type" value="Genomic_DNA"/>
</dbReference>
<accession>A0A1E4S704</accession>
<reference evidence="2 3" key="1">
    <citation type="journal article" date="2016" name="Proc. Natl. Acad. Sci. U.S.A.">
        <title>Comparative genomics of biotechnologically important yeasts.</title>
        <authorList>
            <person name="Riley R."/>
            <person name="Haridas S."/>
            <person name="Wolfe K.H."/>
            <person name="Lopes M.R."/>
            <person name="Hittinger C.T."/>
            <person name="Goeker M."/>
            <person name="Salamov A.A."/>
            <person name="Wisecaver J.H."/>
            <person name="Long T.M."/>
            <person name="Calvey C.H."/>
            <person name="Aerts A.L."/>
            <person name="Barry K.W."/>
            <person name="Choi C."/>
            <person name="Clum A."/>
            <person name="Coughlan A.Y."/>
            <person name="Deshpande S."/>
            <person name="Douglass A.P."/>
            <person name="Hanson S.J."/>
            <person name="Klenk H.-P."/>
            <person name="LaButti K.M."/>
            <person name="Lapidus A."/>
            <person name="Lindquist E.A."/>
            <person name="Lipzen A.M."/>
            <person name="Meier-Kolthoff J.P."/>
            <person name="Ohm R.A."/>
            <person name="Otillar R.P."/>
            <person name="Pangilinan J.L."/>
            <person name="Peng Y."/>
            <person name="Rokas A."/>
            <person name="Rosa C.A."/>
            <person name="Scheuner C."/>
            <person name="Sibirny A.A."/>
            <person name="Slot J.C."/>
            <person name="Stielow J.B."/>
            <person name="Sun H."/>
            <person name="Kurtzman C.P."/>
            <person name="Blackwell M."/>
            <person name="Grigoriev I.V."/>
            <person name="Jeffries T.W."/>
        </authorList>
    </citation>
    <scope>NUCLEOTIDE SEQUENCE [LARGE SCALE GENOMIC DNA]</scope>
    <source>
        <strain evidence="3">ATCC 18201 / CBS 1600 / BCRC 20928 / JCM 3617 / NBRC 0987 / NRRL Y-1542</strain>
    </source>
</reference>
<evidence type="ECO:0000256" key="1">
    <source>
        <dbReference type="SAM" id="Phobius"/>
    </source>
</evidence>
<name>A0A1E4S704_CYBJN</name>
<dbReference type="AlphaFoldDB" id="A0A1E4S704"/>
<dbReference type="GO" id="GO:0030234">
    <property type="term" value="F:enzyme regulator activity"/>
    <property type="evidence" value="ECO:0007669"/>
    <property type="project" value="InterPro"/>
</dbReference>
<feature type="transmembrane region" description="Helical" evidence="1">
    <location>
        <begin position="101"/>
        <end position="124"/>
    </location>
</feature>
<keyword evidence="1" id="KW-1133">Transmembrane helix</keyword>
<gene>
    <name evidence="2" type="ORF">CYBJADRAFT_43142</name>
</gene>
<dbReference type="InterPro" id="IPR012589">
    <property type="entry name" value="Pmp1/Pmp2"/>
</dbReference>
<keyword evidence="1" id="KW-0812">Transmembrane</keyword>
<dbReference type="RefSeq" id="XP_020072299.1">
    <property type="nucleotide sequence ID" value="XM_020217700.1"/>
</dbReference>
<protein>
    <submittedName>
        <fullName evidence="2">Uncharacterized protein</fullName>
    </submittedName>
</protein>
<keyword evidence="1" id="KW-0472">Membrane</keyword>
<evidence type="ECO:0000313" key="2">
    <source>
        <dbReference type="EMBL" id="ODV75260.1"/>
    </source>
</evidence>
<feature type="transmembrane region" description="Helical" evidence="1">
    <location>
        <begin position="58"/>
        <end position="80"/>
    </location>
</feature>
<sequence length="127" mass="14587">MVWRKCEVFCIKAARHFPKIVDGFILKTLSFSQFFEISKDLCLFFLFQTNLLDIQSEMLPAGVILVFVLVGLVGLTIFIIQVPLFEYKKKPALVYRFVPHLLFAGCCFCCICFVFLPTILLLPIDNP</sequence>
<dbReference type="Pfam" id="PF08114">
    <property type="entry name" value="PMP1_2"/>
    <property type="match status" value="1"/>
</dbReference>
<proteinExistence type="predicted"/>
<dbReference type="GeneID" id="30992096"/>
<evidence type="ECO:0000313" key="3">
    <source>
        <dbReference type="Proteomes" id="UP000094389"/>
    </source>
</evidence>
<keyword evidence="3" id="KW-1185">Reference proteome</keyword>
<dbReference type="Proteomes" id="UP000094389">
    <property type="component" value="Unassembled WGS sequence"/>
</dbReference>